<dbReference type="AlphaFoldDB" id="H2ZCB8"/>
<proteinExistence type="predicted"/>
<name>H2ZCB8_CIOSA</name>
<protein>
    <submittedName>
        <fullName evidence="1">Uncharacterized protein</fullName>
    </submittedName>
</protein>
<organism evidence="1 2">
    <name type="scientific">Ciona savignyi</name>
    <name type="common">Pacific transparent sea squirt</name>
    <dbReference type="NCBI Taxonomy" id="51511"/>
    <lineage>
        <taxon>Eukaryota</taxon>
        <taxon>Metazoa</taxon>
        <taxon>Chordata</taxon>
        <taxon>Tunicata</taxon>
        <taxon>Ascidiacea</taxon>
        <taxon>Phlebobranchia</taxon>
        <taxon>Cionidae</taxon>
        <taxon>Ciona</taxon>
    </lineage>
</organism>
<reference evidence="1" key="2">
    <citation type="submission" date="2025-08" db="UniProtKB">
        <authorList>
            <consortium name="Ensembl"/>
        </authorList>
    </citation>
    <scope>IDENTIFICATION</scope>
</reference>
<dbReference type="InParanoid" id="H2ZCB8"/>
<reference evidence="1" key="3">
    <citation type="submission" date="2025-09" db="UniProtKB">
        <authorList>
            <consortium name="Ensembl"/>
        </authorList>
    </citation>
    <scope>IDENTIFICATION</scope>
</reference>
<accession>H2ZCB8</accession>
<sequence>MGRFNRFNGVLATIQVFGIRMAYPMDFPFTLPPRPDILQD</sequence>
<evidence type="ECO:0000313" key="2">
    <source>
        <dbReference type="Proteomes" id="UP000007875"/>
    </source>
</evidence>
<dbReference type="Ensembl" id="ENSCSAVT00000015408.1">
    <property type="protein sequence ID" value="ENSCSAVP00000015234.1"/>
    <property type="gene ID" value="ENSCSAVG00000008939.1"/>
</dbReference>
<dbReference type="HOGENOM" id="CLU_3301996_0_0_1"/>
<dbReference type="Proteomes" id="UP000007875">
    <property type="component" value="Unassembled WGS sequence"/>
</dbReference>
<keyword evidence="2" id="KW-1185">Reference proteome</keyword>
<evidence type="ECO:0000313" key="1">
    <source>
        <dbReference type="Ensembl" id="ENSCSAVP00000015234.1"/>
    </source>
</evidence>
<reference evidence="2" key="1">
    <citation type="submission" date="2003-08" db="EMBL/GenBank/DDBJ databases">
        <authorList>
            <person name="Birren B."/>
            <person name="Nusbaum C."/>
            <person name="Abebe A."/>
            <person name="Abouelleil A."/>
            <person name="Adekoya E."/>
            <person name="Ait-zahra M."/>
            <person name="Allen N."/>
            <person name="Allen T."/>
            <person name="An P."/>
            <person name="Anderson M."/>
            <person name="Anderson S."/>
            <person name="Arachchi H."/>
            <person name="Armbruster J."/>
            <person name="Bachantsang P."/>
            <person name="Baldwin J."/>
            <person name="Barry A."/>
            <person name="Bayul T."/>
            <person name="Blitshsteyn B."/>
            <person name="Bloom T."/>
            <person name="Blye J."/>
            <person name="Boguslavskiy L."/>
            <person name="Borowsky M."/>
            <person name="Boukhgalter B."/>
            <person name="Brunache A."/>
            <person name="Butler J."/>
            <person name="Calixte N."/>
            <person name="Calvo S."/>
            <person name="Camarata J."/>
            <person name="Campo K."/>
            <person name="Chang J."/>
            <person name="Cheshatsang Y."/>
            <person name="Citroen M."/>
            <person name="Collymore A."/>
            <person name="Considine T."/>
            <person name="Cook A."/>
            <person name="Cooke P."/>
            <person name="Corum B."/>
            <person name="Cuomo C."/>
            <person name="David R."/>
            <person name="Dawoe T."/>
            <person name="Degray S."/>
            <person name="Dodge S."/>
            <person name="Dooley K."/>
            <person name="Dorje P."/>
            <person name="Dorjee K."/>
            <person name="Dorris L."/>
            <person name="Duffey N."/>
            <person name="Dupes A."/>
            <person name="Elkins T."/>
            <person name="Engels R."/>
            <person name="Erickson J."/>
            <person name="Farina A."/>
            <person name="Faro S."/>
            <person name="Ferreira P."/>
            <person name="Fischer H."/>
            <person name="Fitzgerald M."/>
            <person name="Foley K."/>
            <person name="Gage D."/>
            <person name="Galagan J."/>
            <person name="Gearin G."/>
            <person name="Gnerre S."/>
            <person name="Gnirke A."/>
            <person name="Goyette A."/>
            <person name="Graham J."/>
            <person name="Grandbois E."/>
            <person name="Gyaltsen K."/>
            <person name="Hafez N."/>
            <person name="Hagopian D."/>
            <person name="Hagos B."/>
            <person name="Hall J."/>
            <person name="Hatcher B."/>
            <person name="Heller A."/>
            <person name="Higgins H."/>
            <person name="Honan T."/>
            <person name="Horn A."/>
            <person name="Houde N."/>
            <person name="Hughes L."/>
            <person name="Hulme W."/>
            <person name="Husby E."/>
            <person name="Iliev I."/>
            <person name="Jaffe D."/>
            <person name="Jones C."/>
            <person name="Kamal M."/>
            <person name="Kamat A."/>
            <person name="Kamvysselis M."/>
            <person name="Karlsson E."/>
            <person name="Kells C."/>
            <person name="Kieu A."/>
            <person name="Kisner P."/>
            <person name="Kodira C."/>
            <person name="Kulbokas E."/>
            <person name="Labutti K."/>
            <person name="Lama D."/>
            <person name="Landers T."/>
            <person name="Leger J."/>
            <person name="Levine S."/>
            <person name="Lewis D."/>
            <person name="Lewis T."/>
            <person name="Lindblad-toh K."/>
            <person name="Liu X."/>
            <person name="Lokyitsang T."/>
            <person name="Lokyitsang Y."/>
            <person name="Lucien O."/>
            <person name="Lui A."/>
            <person name="Ma L.J."/>
            <person name="Mabbitt R."/>
            <person name="Macdonald J."/>
            <person name="Maclean C."/>
            <person name="Major J."/>
            <person name="Manning J."/>
            <person name="Marabella R."/>
            <person name="Maru K."/>
            <person name="Matthews C."/>
            <person name="Mauceli E."/>
            <person name="Mccarthy M."/>
            <person name="Mcdonough S."/>
            <person name="Mcghee T."/>
            <person name="Meldrim J."/>
            <person name="Meneus L."/>
            <person name="Mesirov J."/>
            <person name="Mihalev A."/>
            <person name="Mihova T."/>
            <person name="Mikkelsen T."/>
            <person name="Mlenga V."/>
            <person name="Moru K."/>
            <person name="Mozes J."/>
            <person name="Mulrain L."/>
            <person name="Munson G."/>
            <person name="Naylor J."/>
            <person name="Newes C."/>
            <person name="Nguyen C."/>
            <person name="Nguyen N."/>
            <person name="Nguyen T."/>
            <person name="Nicol R."/>
            <person name="Nielsen C."/>
            <person name="Nizzari M."/>
            <person name="Norbu C."/>
            <person name="Norbu N."/>
            <person name="O'donnell P."/>
            <person name="Okoawo O."/>
            <person name="O'leary S."/>
            <person name="Omotosho B."/>
            <person name="O'neill K."/>
            <person name="Osman S."/>
            <person name="Parker S."/>
            <person name="Perrin D."/>
            <person name="Phunkhang P."/>
            <person name="Piqani B."/>
            <person name="Purcell S."/>
            <person name="Rachupka T."/>
            <person name="Ramasamy U."/>
            <person name="Rameau R."/>
            <person name="Ray V."/>
            <person name="Raymond C."/>
            <person name="Retta R."/>
            <person name="Richardson S."/>
            <person name="Rise C."/>
            <person name="Rodriguez J."/>
            <person name="Rogers J."/>
            <person name="Rogov P."/>
            <person name="Rutman M."/>
            <person name="Schupbach R."/>
            <person name="Seaman C."/>
            <person name="Settipalli S."/>
            <person name="Sharpe T."/>
            <person name="Sheridan J."/>
            <person name="Sherpa N."/>
            <person name="Shi J."/>
            <person name="Smirnov S."/>
            <person name="Smith C."/>
            <person name="Sougnez C."/>
            <person name="Spencer B."/>
            <person name="Stalker J."/>
            <person name="Stange-thomann N."/>
            <person name="Stavropoulos S."/>
            <person name="Stetson K."/>
            <person name="Stone C."/>
            <person name="Stone S."/>
            <person name="Stubbs M."/>
            <person name="Talamas J."/>
            <person name="Tchuinga P."/>
            <person name="Tenzing P."/>
            <person name="Tesfaye S."/>
            <person name="Theodore J."/>
            <person name="Thoulutsang Y."/>
            <person name="Topham K."/>
            <person name="Towey S."/>
            <person name="Tsamla T."/>
            <person name="Tsomo N."/>
            <person name="Vallee D."/>
            <person name="Vassiliev H."/>
            <person name="Venkataraman V."/>
            <person name="Vinson J."/>
            <person name="Vo A."/>
            <person name="Wade C."/>
            <person name="Wang S."/>
            <person name="Wangchuk T."/>
            <person name="Wangdi T."/>
            <person name="Whittaker C."/>
            <person name="Wilkinson J."/>
            <person name="Wu Y."/>
            <person name="Wyman D."/>
            <person name="Yadav S."/>
            <person name="Yang S."/>
            <person name="Yang X."/>
            <person name="Yeager S."/>
            <person name="Yee E."/>
            <person name="Young G."/>
            <person name="Zainoun J."/>
            <person name="Zembeck L."/>
            <person name="Zimmer A."/>
            <person name="Zody M."/>
            <person name="Lander E."/>
        </authorList>
    </citation>
    <scope>NUCLEOTIDE SEQUENCE [LARGE SCALE GENOMIC DNA]</scope>
</reference>